<comment type="caution">
    <text evidence="5">The sequence shown here is derived from an EMBL/GenBank/DDBJ whole genome shotgun (WGS) entry which is preliminary data.</text>
</comment>
<dbReference type="PROSITE" id="PS50949">
    <property type="entry name" value="HTH_GNTR"/>
    <property type="match status" value="1"/>
</dbReference>
<dbReference type="SUPFAM" id="SSF48008">
    <property type="entry name" value="GntR ligand-binding domain-like"/>
    <property type="match status" value="1"/>
</dbReference>
<dbReference type="Gene3D" id="1.20.120.530">
    <property type="entry name" value="GntR ligand-binding domain-like"/>
    <property type="match status" value="1"/>
</dbReference>
<feature type="domain" description="HTH gntR-type" evidence="4">
    <location>
        <begin position="15"/>
        <end position="82"/>
    </location>
</feature>
<evidence type="ECO:0000259" key="4">
    <source>
        <dbReference type="PROSITE" id="PS50949"/>
    </source>
</evidence>
<dbReference type="SUPFAM" id="SSF46785">
    <property type="entry name" value="Winged helix' DNA-binding domain"/>
    <property type="match status" value="1"/>
</dbReference>
<gene>
    <name evidence="5" type="ORF">SDC9_78160</name>
</gene>
<dbReference type="GO" id="GO:0003677">
    <property type="term" value="F:DNA binding"/>
    <property type="evidence" value="ECO:0007669"/>
    <property type="project" value="UniProtKB-KW"/>
</dbReference>
<dbReference type="CDD" id="cd07377">
    <property type="entry name" value="WHTH_GntR"/>
    <property type="match status" value="1"/>
</dbReference>
<dbReference type="SMART" id="SM00345">
    <property type="entry name" value="HTH_GNTR"/>
    <property type="match status" value="1"/>
</dbReference>
<dbReference type="Gene3D" id="1.10.10.10">
    <property type="entry name" value="Winged helix-like DNA-binding domain superfamily/Winged helix DNA-binding domain"/>
    <property type="match status" value="1"/>
</dbReference>
<keyword evidence="3" id="KW-0804">Transcription</keyword>
<dbReference type="InterPro" id="IPR036388">
    <property type="entry name" value="WH-like_DNA-bd_sf"/>
</dbReference>
<dbReference type="InterPro" id="IPR011711">
    <property type="entry name" value="GntR_C"/>
</dbReference>
<protein>
    <recommendedName>
        <fullName evidence="4">HTH gntR-type domain-containing protein</fullName>
    </recommendedName>
</protein>
<organism evidence="5">
    <name type="scientific">bioreactor metagenome</name>
    <dbReference type="NCBI Taxonomy" id="1076179"/>
    <lineage>
        <taxon>unclassified sequences</taxon>
        <taxon>metagenomes</taxon>
        <taxon>ecological metagenomes</taxon>
    </lineage>
</organism>
<keyword evidence="2" id="KW-0238">DNA-binding</keyword>
<dbReference type="Pfam" id="PF00392">
    <property type="entry name" value="GntR"/>
    <property type="match status" value="1"/>
</dbReference>
<dbReference type="GO" id="GO:0003700">
    <property type="term" value="F:DNA-binding transcription factor activity"/>
    <property type="evidence" value="ECO:0007669"/>
    <property type="project" value="InterPro"/>
</dbReference>
<evidence type="ECO:0000256" key="3">
    <source>
        <dbReference type="ARBA" id="ARBA00023163"/>
    </source>
</evidence>
<reference evidence="5" key="1">
    <citation type="submission" date="2019-08" db="EMBL/GenBank/DDBJ databases">
        <authorList>
            <person name="Kucharzyk K."/>
            <person name="Murdoch R.W."/>
            <person name="Higgins S."/>
            <person name="Loffler F."/>
        </authorList>
    </citation>
    <scope>NUCLEOTIDE SEQUENCE</scope>
</reference>
<dbReference type="AlphaFoldDB" id="A0A644Z075"/>
<evidence type="ECO:0000256" key="1">
    <source>
        <dbReference type="ARBA" id="ARBA00023015"/>
    </source>
</evidence>
<dbReference type="InterPro" id="IPR036390">
    <property type="entry name" value="WH_DNA-bd_sf"/>
</dbReference>
<dbReference type="EMBL" id="VSSQ01006122">
    <property type="protein sequence ID" value="MPM31604.1"/>
    <property type="molecule type" value="Genomic_DNA"/>
</dbReference>
<dbReference type="PANTHER" id="PTHR43537">
    <property type="entry name" value="TRANSCRIPTIONAL REGULATOR, GNTR FAMILY"/>
    <property type="match status" value="1"/>
</dbReference>
<accession>A0A644Z075</accession>
<dbReference type="PRINTS" id="PR00035">
    <property type="entry name" value="HTHGNTR"/>
</dbReference>
<dbReference type="InterPro" id="IPR000524">
    <property type="entry name" value="Tscrpt_reg_HTH_GntR"/>
</dbReference>
<evidence type="ECO:0000256" key="2">
    <source>
        <dbReference type="ARBA" id="ARBA00023125"/>
    </source>
</evidence>
<proteinExistence type="predicted"/>
<dbReference type="PANTHER" id="PTHR43537:SF41">
    <property type="entry name" value="TRANSCRIPTIONAL REGULATORY PROTEIN"/>
    <property type="match status" value="1"/>
</dbReference>
<dbReference type="InterPro" id="IPR008920">
    <property type="entry name" value="TF_FadR/GntR_C"/>
</dbReference>
<keyword evidence="1" id="KW-0805">Transcription regulation</keyword>
<name>A0A644Z075_9ZZZZ</name>
<evidence type="ECO:0000313" key="5">
    <source>
        <dbReference type="EMBL" id="MPM31604.1"/>
    </source>
</evidence>
<sequence length="221" mass="25642">MSLAQLSPISSDGEKTIKQKVLESIRDAIMRGYFESGQQLRQDEIAFQLGVSRIPVREALMQLETEGLVTFYPYKGAIVSTLSPDEAREIFEIRFILESEALRFAFPQLTDEVLDEAEQLIEEADSEKDSANWSDQNWKFHSFLYLYAKRPRLLAMIESLNQNVDRYIRIYLRTLSFQSESLEAHRQLIAALRNRDIEKAVSLLKAHLKNAENHIIQYLTR</sequence>
<dbReference type="Pfam" id="PF07729">
    <property type="entry name" value="FCD"/>
    <property type="match status" value="1"/>
</dbReference>
<dbReference type="SMART" id="SM00895">
    <property type="entry name" value="FCD"/>
    <property type="match status" value="1"/>
</dbReference>